<proteinExistence type="predicted"/>
<protein>
    <submittedName>
        <fullName evidence="1">Uncharacterized protein</fullName>
    </submittedName>
</protein>
<name>A0A0F9UAA2_9ZZZZ</name>
<evidence type="ECO:0000313" key="1">
    <source>
        <dbReference type="EMBL" id="KKN58216.1"/>
    </source>
</evidence>
<reference evidence="1" key="1">
    <citation type="journal article" date="2015" name="Nature">
        <title>Complex archaea that bridge the gap between prokaryotes and eukaryotes.</title>
        <authorList>
            <person name="Spang A."/>
            <person name="Saw J.H."/>
            <person name="Jorgensen S.L."/>
            <person name="Zaremba-Niedzwiedzka K."/>
            <person name="Martijn J."/>
            <person name="Lind A.E."/>
            <person name="van Eijk R."/>
            <person name="Schleper C."/>
            <person name="Guy L."/>
            <person name="Ettema T.J."/>
        </authorList>
    </citation>
    <scope>NUCLEOTIDE SEQUENCE</scope>
</reference>
<dbReference type="AlphaFoldDB" id="A0A0F9UAA2"/>
<sequence>MSEPIKGQGGTAGFSDRRARISAKPGAVERIYGVKDKDNLLNPLYETGGLLFPYTPNINDSATVQYDYYDPIHTNQPFAAFKSVAAKEITVIGPFTAQNQEEARYCVAAIHFLRTVTKMFFGVGGGSDLTSQEAVNLRGTPPPILLFNAYGTAIYHNVPVIITTYNVEFPQDIDYVEVLFSNRVGTSDELINLNEFTASTNRQLEPGNNLTIQSVDGDISAWIPTKFTVSITMTVQNSPDRLRRNFNLNDFRTGKLVKKGGWV</sequence>
<dbReference type="EMBL" id="LAZR01000771">
    <property type="protein sequence ID" value="KKN58216.1"/>
    <property type="molecule type" value="Genomic_DNA"/>
</dbReference>
<gene>
    <name evidence="1" type="ORF">LCGC14_0554360</name>
</gene>
<accession>A0A0F9UAA2</accession>
<comment type="caution">
    <text evidence="1">The sequence shown here is derived from an EMBL/GenBank/DDBJ whole genome shotgun (WGS) entry which is preliminary data.</text>
</comment>
<organism evidence="1">
    <name type="scientific">marine sediment metagenome</name>
    <dbReference type="NCBI Taxonomy" id="412755"/>
    <lineage>
        <taxon>unclassified sequences</taxon>
        <taxon>metagenomes</taxon>
        <taxon>ecological metagenomes</taxon>
    </lineage>
</organism>